<evidence type="ECO:0000256" key="1">
    <source>
        <dbReference type="SAM" id="MobiDB-lite"/>
    </source>
</evidence>
<feature type="compositionally biased region" description="Acidic residues" evidence="1">
    <location>
        <begin position="660"/>
        <end position="673"/>
    </location>
</feature>
<dbReference type="eggNOG" id="COG1475">
    <property type="taxonomic scope" value="Bacteria"/>
</dbReference>
<protein>
    <submittedName>
        <fullName evidence="4">Chromosome partitioning protein ParB</fullName>
    </submittedName>
</protein>
<dbReference type="SMART" id="SM00470">
    <property type="entry name" value="ParB"/>
    <property type="match status" value="1"/>
</dbReference>
<dbReference type="SUPFAM" id="SSF110849">
    <property type="entry name" value="ParB/Sulfiredoxin"/>
    <property type="match status" value="1"/>
</dbReference>
<accession>A0A084E9K3</accession>
<dbReference type="InterPro" id="IPR003115">
    <property type="entry name" value="ParB_N"/>
</dbReference>
<evidence type="ECO:0000313" key="4">
    <source>
        <dbReference type="EMBL" id="KEZ14645.1"/>
    </source>
</evidence>
<dbReference type="AlphaFoldDB" id="A0A084E9K3"/>
<geneLocation type="plasmid" evidence="3">
    <name>pSES189</name>
</geneLocation>
<name>A0A084E9K3_SPHYA</name>
<dbReference type="EMBL" id="CP020927">
    <property type="protein sequence ID" value="ATP22009.1"/>
    <property type="molecule type" value="Genomic_DNA"/>
</dbReference>
<dbReference type="Gene3D" id="3.90.1530.30">
    <property type="match status" value="1"/>
</dbReference>
<dbReference type="Proteomes" id="UP000028534">
    <property type="component" value="Unassembled WGS sequence"/>
</dbReference>
<dbReference type="GO" id="GO:0005694">
    <property type="term" value="C:chromosome"/>
    <property type="evidence" value="ECO:0007669"/>
    <property type="project" value="TreeGrafter"/>
</dbReference>
<dbReference type="SUPFAM" id="SSF109709">
    <property type="entry name" value="KorB DNA-binding domain-like"/>
    <property type="match status" value="1"/>
</dbReference>
<gene>
    <name evidence="3" type="ORF">BV87_26555</name>
    <name evidence="4" type="ORF">CP98_04741</name>
</gene>
<organism evidence="4 5">
    <name type="scientific">Sphingobium yanoikuyae</name>
    <name type="common">Sphingomonas yanoikuyae</name>
    <dbReference type="NCBI Taxonomy" id="13690"/>
    <lineage>
        <taxon>Bacteria</taxon>
        <taxon>Pseudomonadati</taxon>
        <taxon>Pseudomonadota</taxon>
        <taxon>Alphaproteobacteria</taxon>
        <taxon>Sphingomonadales</taxon>
        <taxon>Sphingomonadaceae</taxon>
        <taxon>Sphingobium</taxon>
    </lineage>
</organism>
<geneLocation type="plasmid" evidence="6">
    <name>pses189</name>
</geneLocation>
<reference evidence="4 5" key="1">
    <citation type="submission" date="2014-03" db="EMBL/GenBank/DDBJ databases">
        <title>Genome sequence of Sphingobium yanoikuyae B1.</title>
        <authorList>
            <person name="Gan H.M."/>
            <person name="Gan H.Y."/>
            <person name="Savka M.A."/>
        </authorList>
    </citation>
    <scope>NUCLEOTIDE SEQUENCE [LARGE SCALE GENOMIC DNA]</scope>
    <source>
        <strain evidence="4 5">B1</strain>
    </source>
</reference>
<dbReference type="RefSeq" id="WP_017501041.1">
    <property type="nucleotide sequence ID" value="NZ_CP020927.1"/>
</dbReference>
<dbReference type="Gene3D" id="1.10.10.2830">
    <property type="match status" value="1"/>
</dbReference>
<keyword evidence="3" id="KW-0614">Plasmid</keyword>
<feature type="domain" description="ParB-like N-terminal" evidence="2">
    <location>
        <begin position="3"/>
        <end position="98"/>
    </location>
</feature>
<sequence>MIQTVKLAKLRLSPINVRTAPEKDLAIEPMAADIEARGVLQNLLVTPARPRGTFEVFDGGRRLRGLLLLAERGTIDADSFDVPVLVLKDSDAALSETSLAANFHQLKLSPAEECRAFQHFLGVDGDVDAVAKRFGQTRRFIEQRLRLANLADPIFDALAAGELTLDLAKAYASTENREKQLLIYNSYSHHSYINADAIRRAIANETMKANDPVALLVGETDYVAAGGAVDRDLFSDGGDRWVNPEIAQRLGGEKMEAEAKRIGEETGLAWIRPIASAHTYNAAAGLYRVMLPQLPFTDDERLHLDAIDTRLEAIQSEMDDEDIAEERFAELDAEYDRLAEERSGLHDRPSVLPDALRPLVGAFLTLTQRGELLLDTAYYSEQPLRLDESGSLLDDTAETGDDGGNADGETTGRSEREAVTPRPDTVAPGGKALSMRLFEELAMQRRDVLAANLIQHPALALDYAIFVMVDGRRQYLAKHGSTIRASAPQDPVVGEQPATIARTFLAEAQDGLEAAWTEAADPVARFEAFRDLDDDAKAGWLAYIVAMSLEAKDGYGTVPQNALQNRLATIMEVDVAAWWRPTSVNFFDRVPKAALLSLLHDVGGPAVSGRYAASKKPDISSTCEKLFAGEAMVEAEVKEAALKWVPDAMRFLDTASAQDDPQDDQNAESEAESEEAHAALEAGEEAACDELLDAPDEMIAAV</sequence>
<dbReference type="InterPro" id="IPR050336">
    <property type="entry name" value="Chromosome_partition/occlusion"/>
</dbReference>
<evidence type="ECO:0000313" key="3">
    <source>
        <dbReference type="EMBL" id="ATP22009.1"/>
    </source>
</evidence>
<dbReference type="CDD" id="cd16406">
    <property type="entry name" value="ParB_N_like"/>
    <property type="match status" value="1"/>
</dbReference>
<proteinExistence type="predicted"/>
<evidence type="ECO:0000313" key="5">
    <source>
        <dbReference type="Proteomes" id="UP000028534"/>
    </source>
</evidence>
<dbReference type="GO" id="GO:0007059">
    <property type="term" value="P:chromosome segregation"/>
    <property type="evidence" value="ECO:0007669"/>
    <property type="project" value="TreeGrafter"/>
</dbReference>
<dbReference type="InterPro" id="IPR036086">
    <property type="entry name" value="ParB/Sulfiredoxin_sf"/>
</dbReference>
<reference evidence="3 6" key="2">
    <citation type="submission" date="2017-04" db="EMBL/GenBank/DDBJ databases">
        <title>Characterization, genome and methylation analysis of a phthalic acid esters degrading strain Sphingobium yanoikuyae SHJ.</title>
        <authorList>
            <person name="Feng L."/>
        </authorList>
    </citation>
    <scope>NUCLEOTIDE SEQUENCE [LARGE SCALE GENOMIC DNA]</scope>
    <source>
        <strain evidence="3 6">SHJ</strain>
        <plasmid evidence="6">Plasmid pses189</plasmid>
        <plasmid evidence="3">pSES189</plasmid>
    </source>
</reference>
<dbReference type="InterPro" id="IPR041468">
    <property type="entry name" value="HTH_ParB/Spo0J"/>
</dbReference>
<dbReference type="Pfam" id="PF02195">
    <property type="entry name" value="ParB_N"/>
    <property type="match status" value="1"/>
</dbReference>
<dbReference type="PATRIC" id="fig|13690.10.peg.4888"/>
<dbReference type="PANTHER" id="PTHR33375">
    <property type="entry name" value="CHROMOSOME-PARTITIONING PROTEIN PARB-RELATED"/>
    <property type="match status" value="1"/>
</dbReference>
<dbReference type="Proteomes" id="UP000037029">
    <property type="component" value="Plasmid pses189"/>
</dbReference>
<dbReference type="Pfam" id="PF17762">
    <property type="entry name" value="HTH_ParB"/>
    <property type="match status" value="1"/>
</dbReference>
<evidence type="ECO:0000259" key="2">
    <source>
        <dbReference type="SMART" id="SM00470"/>
    </source>
</evidence>
<feature type="region of interest" description="Disordered" evidence="1">
    <location>
        <begin position="657"/>
        <end position="684"/>
    </location>
</feature>
<dbReference type="EMBL" id="JGVR01000049">
    <property type="protein sequence ID" value="KEZ14645.1"/>
    <property type="molecule type" value="Genomic_DNA"/>
</dbReference>
<evidence type="ECO:0000313" key="6">
    <source>
        <dbReference type="Proteomes" id="UP000037029"/>
    </source>
</evidence>
<feature type="region of interest" description="Disordered" evidence="1">
    <location>
        <begin position="389"/>
        <end position="429"/>
    </location>
</feature>
<dbReference type="PANTHER" id="PTHR33375:SF7">
    <property type="entry name" value="CHROMOSOME 2-PARTITIONING PROTEIN PARB-RELATED"/>
    <property type="match status" value="1"/>
</dbReference>
<feature type="compositionally biased region" description="Basic and acidic residues" evidence="1">
    <location>
        <begin position="410"/>
        <end position="419"/>
    </location>
</feature>